<gene>
    <name evidence="1" type="ORF">SAMN05421748_12153</name>
</gene>
<organism evidence="1 2">
    <name type="scientific">Paractinoplanes atraurantiacus</name>
    <dbReference type="NCBI Taxonomy" id="1036182"/>
    <lineage>
        <taxon>Bacteria</taxon>
        <taxon>Bacillati</taxon>
        <taxon>Actinomycetota</taxon>
        <taxon>Actinomycetes</taxon>
        <taxon>Micromonosporales</taxon>
        <taxon>Micromonosporaceae</taxon>
        <taxon>Paractinoplanes</taxon>
    </lineage>
</organism>
<sequence length="179" mass="19606">MCVAPVSKIVKGRLTEPEPERRECEDPRCLTLTTRQTLELFLDPFDCDDPDVSRPLLNGGIRVTDLVHVFDRSGQGRGFHSGEFRWEAGPLLAFGRLSGITNAGTHHEPVMDCQRCEDPGFLQGRLCGSIARAEDPALRGAQIFANYALRADRVEGDGLHAQDVRGTIEGVLVRGCGCC</sequence>
<evidence type="ECO:0000313" key="1">
    <source>
        <dbReference type="EMBL" id="SNY60110.1"/>
    </source>
</evidence>
<reference evidence="1 2" key="1">
    <citation type="submission" date="2017-09" db="EMBL/GenBank/DDBJ databases">
        <authorList>
            <person name="Ehlers B."/>
            <person name="Leendertz F.H."/>
        </authorList>
    </citation>
    <scope>NUCLEOTIDE SEQUENCE [LARGE SCALE GENOMIC DNA]</scope>
    <source>
        <strain evidence="1 2">CGMCC 4.6857</strain>
    </source>
</reference>
<evidence type="ECO:0000313" key="2">
    <source>
        <dbReference type="Proteomes" id="UP000219612"/>
    </source>
</evidence>
<protein>
    <submittedName>
        <fullName evidence="1">Uncharacterized protein</fullName>
    </submittedName>
</protein>
<proteinExistence type="predicted"/>
<dbReference type="EMBL" id="OBDY01000021">
    <property type="protein sequence ID" value="SNY60110.1"/>
    <property type="molecule type" value="Genomic_DNA"/>
</dbReference>
<dbReference type="AlphaFoldDB" id="A0A285JIG7"/>
<accession>A0A285JIG7</accession>
<keyword evidence="2" id="KW-1185">Reference proteome</keyword>
<name>A0A285JIG7_9ACTN</name>
<dbReference type="Proteomes" id="UP000219612">
    <property type="component" value="Unassembled WGS sequence"/>
</dbReference>